<feature type="domain" description="Secretion system C-terminal sorting" evidence="2">
    <location>
        <begin position="431"/>
        <end position="507"/>
    </location>
</feature>
<sequence>MKIKKSMISLLVLFFTHTAYTQPYKVVDTGQTTYYDDSNEIAVPAVGEPFYGQDAQYDGYQPSYTDNGNGTITDNVTGLMWQKAVSEKMNFDEALAGADAFSLAGYDDWRLPTIKELYSLILFSGVDPSGWQGSDIDLLTPFIDTTYFEFEYGDESAGERIIDAQYWSSTVYVSTTMNGDETAFGVNFADGRIKGYPAEPVGPPGQEFIMTSFVKYVRNGTEYGVNYFNDNGEGTIADNATGLMWQQSDSETGLNWEEALNWVAQKNTDSYLGYNDWRLPNAKELQSIVDYTRSPATTNSAAIDPLFTCSVIIDEGGEDNYPFYWTGTTHANMQVNGKYAVYVSFGEALGWMEMPPNSGNLQLVDVHGAGAQRSDPKSGDPGDWPYGHGPQGDVIRIYNYGRLVRDSQSTVGVIDGDRHAELPHGFSINSVYPNPFNPITTIEHELSQTSDVHISIFSTTGREIENLHNGVKEAGTHQITWDAKNQPSGLYFLKMVSNGFMQTQKLILLK</sequence>
<dbReference type="InterPro" id="IPR011460">
    <property type="entry name" value="Lcl_C"/>
</dbReference>
<dbReference type="NCBIfam" id="TIGR04183">
    <property type="entry name" value="Por_Secre_tail"/>
    <property type="match status" value="1"/>
</dbReference>
<feature type="domain" description="Lcl C-terminal" evidence="1">
    <location>
        <begin position="234"/>
        <end position="347"/>
    </location>
</feature>
<dbReference type="Pfam" id="PF18962">
    <property type="entry name" value="Por_Secre_tail"/>
    <property type="match status" value="1"/>
</dbReference>
<evidence type="ECO:0000259" key="2">
    <source>
        <dbReference type="Pfam" id="PF18962"/>
    </source>
</evidence>
<dbReference type="PANTHER" id="PTHR35812:SF1">
    <property type="entry name" value="LIPOPROTEIN"/>
    <property type="match status" value="1"/>
</dbReference>
<dbReference type="AlphaFoldDB" id="A0A382C7A3"/>
<dbReference type="PANTHER" id="PTHR35812">
    <property type="entry name" value="LIPOPROTEIN"/>
    <property type="match status" value="1"/>
</dbReference>
<protein>
    <submittedName>
        <fullName evidence="3">Uncharacterized protein</fullName>
    </submittedName>
</protein>
<dbReference type="EMBL" id="UINC01032997">
    <property type="protein sequence ID" value="SVB21571.1"/>
    <property type="molecule type" value="Genomic_DNA"/>
</dbReference>
<proteinExistence type="predicted"/>
<dbReference type="Pfam" id="PF07603">
    <property type="entry name" value="Lcl_C"/>
    <property type="match status" value="2"/>
</dbReference>
<organism evidence="3">
    <name type="scientific">marine metagenome</name>
    <dbReference type="NCBI Taxonomy" id="408172"/>
    <lineage>
        <taxon>unclassified sequences</taxon>
        <taxon>metagenomes</taxon>
        <taxon>ecological metagenomes</taxon>
    </lineage>
</organism>
<evidence type="ECO:0000313" key="3">
    <source>
        <dbReference type="EMBL" id="SVB21571.1"/>
    </source>
</evidence>
<evidence type="ECO:0000259" key="1">
    <source>
        <dbReference type="Pfam" id="PF07603"/>
    </source>
</evidence>
<reference evidence="3" key="1">
    <citation type="submission" date="2018-05" db="EMBL/GenBank/DDBJ databases">
        <authorList>
            <person name="Lanie J.A."/>
            <person name="Ng W.-L."/>
            <person name="Kazmierczak K.M."/>
            <person name="Andrzejewski T.M."/>
            <person name="Davidsen T.M."/>
            <person name="Wayne K.J."/>
            <person name="Tettelin H."/>
            <person name="Glass J.I."/>
            <person name="Rusch D."/>
            <person name="Podicherti R."/>
            <person name="Tsui H.-C.T."/>
            <person name="Winkler M.E."/>
        </authorList>
    </citation>
    <scope>NUCLEOTIDE SEQUENCE</scope>
</reference>
<accession>A0A382C7A3</accession>
<gene>
    <name evidence="3" type="ORF">METZ01_LOCUS174425</name>
</gene>
<dbReference type="Gene3D" id="2.60.40.4070">
    <property type="match status" value="1"/>
</dbReference>
<name>A0A382C7A3_9ZZZZ</name>
<feature type="domain" description="Lcl C-terminal" evidence="1">
    <location>
        <begin position="70"/>
        <end position="196"/>
    </location>
</feature>
<dbReference type="InterPro" id="IPR026444">
    <property type="entry name" value="Secre_tail"/>
</dbReference>